<dbReference type="Proteomes" id="UP000034182">
    <property type="component" value="Unassembled WGS sequence"/>
</dbReference>
<dbReference type="GO" id="GO:0046316">
    <property type="term" value="F:gluconokinase activity"/>
    <property type="evidence" value="ECO:0007669"/>
    <property type="project" value="UniProtKB-EC"/>
</dbReference>
<protein>
    <recommendedName>
        <fullName evidence="3 9">Gluconokinase</fullName>
        <ecNumber evidence="3 9">2.7.1.12</ecNumber>
    </recommendedName>
</protein>
<dbReference type="PANTHER" id="PTHR43442:SF3">
    <property type="entry name" value="GLUCONOKINASE-RELATED"/>
    <property type="match status" value="1"/>
</dbReference>
<dbReference type="CDD" id="cd02021">
    <property type="entry name" value="GntK"/>
    <property type="match status" value="1"/>
</dbReference>
<evidence type="ECO:0000313" key="14">
    <source>
        <dbReference type="Proteomes" id="UP000190776"/>
    </source>
</evidence>
<organism evidence="11 13">
    <name type="scientific">Diplodia seriata</name>
    <dbReference type="NCBI Taxonomy" id="420778"/>
    <lineage>
        <taxon>Eukaryota</taxon>
        <taxon>Fungi</taxon>
        <taxon>Dikarya</taxon>
        <taxon>Ascomycota</taxon>
        <taxon>Pezizomycotina</taxon>
        <taxon>Dothideomycetes</taxon>
        <taxon>Dothideomycetes incertae sedis</taxon>
        <taxon>Botryosphaeriales</taxon>
        <taxon>Botryosphaeriaceae</taxon>
        <taxon>Diplodia</taxon>
    </lineage>
</organism>
<reference evidence="11 13" key="2">
    <citation type="submission" date="2015-05" db="EMBL/GenBank/DDBJ databases">
        <title>Distinctive expansion of gene families associated with plant cell wall degradation and secondary metabolism in the genomes of grapevine trunk pathogens.</title>
        <authorList>
            <person name="Lawrence D.P."/>
            <person name="Travadon R."/>
            <person name="Rolshausen P.E."/>
            <person name="Baumgartner K."/>
        </authorList>
    </citation>
    <scope>NUCLEOTIDE SEQUENCE [LARGE SCALE GENOMIC DNA]</scope>
    <source>
        <strain evidence="11">DS831</strain>
    </source>
</reference>
<comment type="pathway">
    <text evidence="1 9">Carbohydrate acid metabolism; D-gluconate degradation.</text>
</comment>
<dbReference type="Gene3D" id="3.40.50.300">
    <property type="entry name" value="P-loop containing nucleotide triphosphate hydrolases"/>
    <property type="match status" value="1"/>
</dbReference>
<reference evidence="11 13" key="1">
    <citation type="submission" date="2015-03" db="EMBL/GenBank/DDBJ databases">
        <authorList>
            <person name="Morales-Cruz A."/>
            <person name="Amrine K.C."/>
            <person name="Cantu D."/>
        </authorList>
    </citation>
    <scope>NUCLEOTIDE SEQUENCE [LARGE SCALE GENOMIC DNA]</scope>
    <source>
        <strain evidence="11">DS831</strain>
    </source>
</reference>
<evidence type="ECO:0000313" key="13">
    <source>
        <dbReference type="Proteomes" id="UP000034182"/>
    </source>
</evidence>
<keyword evidence="15" id="KW-1185">Reference proteome</keyword>
<dbReference type="FunFam" id="3.40.50.300:FF:001607">
    <property type="entry name" value="Gluconokinase"/>
    <property type="match status" value="1"/>
</dbReference>
<name>A0A0G2GQ79_9PEZI</name>
<reference evidence="10 15" key="4">
    <citation type="submission" date="2024-02" db="EMBL/GenBank/DDBJ databases">
        <title>De novo assembly and annotation of 12 fungi associated with fruit tree decline syndrome in Ontario, Canada.</title>
        <authorList>
            <person name="Sulman M."/>
            <person name="Ellouze W."/>
            <person name="Ilyukhin E."/>
        </authorList>
    </citation>
    <scope>NUCLEOTIDE SEQUENCE [LARGE SCALE GENOMIC DNA]</scope>
    <source>
        <strain evidence="10 15">FDS-637</strain>
    </source>
</reference>
<evidence type="ECO:0000313" key="10">
    <source>
        <dbReference type="EMBL" id="KAL0261005.1"/>
    </source>
</evidence>
<dbReference type="AlphaFoldDB" id="A0A0G2GQ79"/>
<evidence type="ECO:0000313" key="12">
    <source>
        <dbReference type="EMBL" id="OMP88270.1"/>
    </source>
</evidence>
<dbReference type="InterPro" id="IPR006001">
    <property type="entry name" value="Therm_gnt_kin"/>
</dbReference>
<dbReference type="EMBL" id="JAJVCZ030000004">
    <property type="protein sequence ID" value="KAL0261005.1"/>
    <property type="molecule type" value="Genomic_DNA"/>
</dbReference>
<reference evidence="12 14" key="3">
    <citation type="submission" date="2017-01" db="EMBL/GenBank/DDBJ databases">
        <title>Draft genome sequence of Diplodia seriata F98.1, a fungal species involved in grapevine trunk diseases.</title>
        <authorList>
            <person name="Robert-Siegwald G."/>
            <person name="Vallet J."/>
            <person name="Abou-Mansour E."/>
            <person name="Xu J."/>
            <person name="Rey P."/>
            <person name="Bertsch C."/>
            <person name="Rego C."/>
            <person name="Larignon P."/>
            <person name="Fontaine F."/>
            <person name="Lebrun M.-H."/>
        </authorList>
    </citation>
    <scope>NUCLEOTIDE SEQUENCE [LARGE SCALE GENOMIC DNA]</scope>
    <source>
        <strain evidence="12 14">F98.1</strain>
    </source>
</reference>
<evidence type="ECO:0000313" key="15">
    <source>
        <dbReference type="Proteomes" id="UP001430584"/>
    </source>
</evidence>
<dbReference type="SUPFAM" id="SSF52540">
    <property type="entry name" value="P-loop containing nucleoside triphosphate hydrolases"/>
    <property type="match status" value="1"/>
</dbReference>
<evidence type="ECO:0000256" key="8">
    <source>
        <dbReference type="ARBA" id="ARBA00048090"/>
    </source>
</evidence>
<evidence type="ECO:0000256" key="2">
    <source>
        <dbReference type="ARBA" id="ARBA00008420"/>
    </source>
</evidence>
<evidence type="ECO:0000256" key="9">
    <source>
        <dbReference type="RuleBase" id="RU363066"/>
    </source>
</evidence>
<keyword evidence="5 9" id="KW-0547">Nucleotide-binding</keyword>
<keyword evidence="4 9" id="KW-0808">Transferase</keyword>
<comment type="catalytic activity">
    <reaction evidence="8 9">
        <text>D-gluconate + ATP = 6-phospho-D-gluconate + ADP + H(+)</text>
        <dbReference type="Rhea" id="RHEA:19433"/>
        <dbReference type="ChEBI" id="CHEBI:15378"/>
        <dbReference type="ChEBI" id="CHEBI:18391"/>
        <dbReference type="ChEBI" id="CHEBI:30616"/>
        <dbReference type="ChEBI" id="CHEBI:58759"/>
        <dbReference type="ChEBI" id="CHEBI:456216"/>
        <dbReference type="EC" id="2.7.1.12"/>
    </reaction>
</comment>
<dbReference type="PANTHER" id="PTHR43442">
    <property type="entry name" value="GLUCONOKINASE-RELATED"/>
    <property type="match status" value="1"/>
</dbReference>
<dbReference type="GO" id="GO:0005975">
    <property type="term" value="P:carbohydrate metabolic process"/>
    <property type="evidence" value="ECO:0007669"/>
    <property type="project" value="InterPro"/>
</dbReference>
<comment type="similarity">
    <text evidence="2 9">Belongs to the gluconokinase GntK/GntV family.</text>
</comment>
<dbReference type="NCBIfam" id="TIGR01313">
    <property type="entry name" value="therm_gnt_kin"/>
    <property type="match status" value="1"/>
</dbReference>
<dbReference type="EMBL" id="MSZU01000075">
    <property type="protein sequence ID" value="OMP88270.1"/>
    <property type="molecule type" value="Genomic_DNA"/>
</dbReference>
<evidence type="ECO:0000256" key="4">
    <source>
        <dbReference type="ARBA" id="ARBA00022679"/>
    </source>
</evidence>
<dbReference type="Proteomes" id="UP001430584">
    <property type="component" value="Unassembled WGS sequence"/>
</dbReference>
<keyword evidence="6 9" id="KW-0418">Kinase</keyword>
<dbReference type="EMBL" id="LAQI01000116">
    <property type="protein sequence ID" value="KKY18990.1"/>
    <property type="molecule type" value="Genomic_DNA"/>
</dbReference>
<dbReference type="UniPathway" id="UPA00792"/>
<comment type="caution">
    <text evidence="11">The sequence shown here is derived from an EMBL/GenBank/DDBJ whole genome shotgun (WGS) entry which is preliminary data.</text>
</comment>
<dbReference type="GO" id="GO:0005524">
    <property type="term" value="F:ATP binding"/>
    <property type="evidence" value="ECO:0007669"/>
    <property type="project" value="UniProtKB-KW"/>
</dbReference>
<dbReference type="EC" id="2.7.1.12" evidence="3 9"/>
<evidence type="ECO:0000256" key="6">
    <source>
        <dbReference type="ARBA" id="ARBA00022777"/>
    </source>
</evidence>
<keyword evidence="7 9" id="KW-0067">ATP-binding</keyword>
<evidence type="ECO:0000256" key="3">
    <source>
        <dbReference type="ARBA" id="ARBA00012054"/>
    </source>
</evidence>
<evidence type="ECO:0000256" key="5">
    <source>
        <dbReference type="ARBA" id="ARBA00022741"/>
    </source>
</evidence>
<sequence>MLTYDHTAPSLYGAPPTSTTLAPVVPATSAVRAQPHHRHIWIITGPAGCGKSTVAKHVADQLQLPYIEGDEFHPKANIEKMGNGIPLTDADRWDWLILLREQAVRELETGASGVVVTCSALKKKYRDVIRVASYNNVKVLVHFVYLQATEEMLMARVRARPGHYMKDNMVRSQFESLEEPDQEELSKDVLAVDVSGTMPQVQGLALGLVQEVLKQDSLPTSA</sequence>
<dbReference type="Proteomes" id="UP000190776">
    <property type="component" value="Unassembled WGS sequence"/>
</dbReference>
<dbReference type="OrthoDB" id="275177at2759"/>
<evidence type="ECO:0000256" key="1">
    <source>
        <dbReference type="ARBA" id="ARBA00004875"/>
    </source>
</evidence>
<accession>A0A0G2GQ79</accession>
<evidence type="ECO:0000313" key="11">
    <source>
        <dbReference type="EMBL" id="KKY18990.1"/>
    </source>
</evidence>
<gene>
    <name evidence="12" type="ORF">BK809_0003027</name>
    <name evidence="10" type="ORF">SLS55_004697</name>
    <name evidence="11" type="ORF">UCDDS831_g05622</name>
</gene>
<proteinExistence type="inferred from homology"/>
<evidence type="ECO:0000256" key="7">
    <source>
        <dbReference type="ARBA" id="ARBA00022840"/>
    </source>
</evidence>
<dbReference type="Pfam" id="PF13671">
    <property type="entry name" value="AAA_33"/>
    <property type="match status" value="1"/>
</dbReference>
<dbReference type="GO" id="GO:0005737">
    <property type="term" value="C:cytoplasm"/>
    <property type="evidence" value="ECO:0007669"/>
    <property type="project" value="TreeGrafter"/>
</dbReference>
<dbReference type="STRING" id="420778.A0A0G2GQ79"/>
<dbReference type="InterPro" id="IPR027417">
    <property type="entry name" value="P-loop_NTPase"/>
</dbReference>